<keyword evidence="3" id="KW-0863">Zinc-finger</keyword>
<dbReference type="Proteomes" id="UP000663856">
    <property type="component" value="Unassembled WGS sequence"/>
</dbReference>
<dbReference type="PANTHER" id="PTHR46481:SF10">
    <property type="entry name" value="ZINC FINGER BED DOMAIN-CONTAINING PROTEIN 39"/>
    <property type="match status" value="1"/>
</dbReference>
<dbReference type="InterPro" id="IPR008906">
    <property type="entry name" value="HATC_C_dom"/>
</dbReference>
<name>A0A816ZNZ3_9BILA</name>
<dbReference type="InterPro" id="IPR052035">
    <property type="entry name" value="ZnF_BED_domain_contain"/>
</dbReference>
<keyword evidence="2" id="KW-0479">Metal-binding</keyword>
<feature type="domain" description="HAT C-terminal dimerisation" evidence="6">
    <location>
        <begin position="60"/>
        <end position="139"/>
    </location>
</feature>
<dbReference type="InterPro" id="IPR012337">
    <property type="entry name" value="RNaseH-like_sf"/>
</dbReference>
<dbReference type="Pfam" id="PF05699">
    <property type="entry name" value="Dimer_Tnp_hAT"/>
    <property type="match status" value="1"/>
</dbReference>
<proteinExistence type="predicted"/>
<evidence type="ECO:0000256" key="3">
    <source>
        <dbReference type="ARBA" id="ARBA00022771"/>
    </source>
</evidence>
<reference evidence="7" key="1">
    <citation type="submission" date="2021-02" db="EMBL/GenBank/DDBJ databases">
        <authorList>
            <person name="Nowell W R."/>
        </authorList>
    </citation>
    <scope>NUCLEOTIDE SEQUENCE</scope>
</reference>
<dbReference type="PANTHER" id="PTHR46481">
    <property type="entry name" value="ZINC FINGER BED DOMAIN-CONTAINING PROTEIN 4"/>
    <property type="match status" value="1"/>
</dbReference>
<evidence type="ECO:0000313" key="8">
    <source>
        <dbReference type="Proteomes" id="UP000663856"/>
    </source>
</evidence>
<dbReference type="GO" id="GO:0005634">
    <property type="term" value="C:nucleus"/>
    <property type="evidence" value="ECO:0007669"/>
    <property type="project" value="UniProtKB-SubCell"/>
</dbReference>
<sequence length="145" mass="16933">MRTQVRKKQKKSRDGLHECCASHRIKKSKKMRKEDYSQEDIILEFALTSHDDSSEDDVDEMERYAKAKLVISNGESVLQWWKKWSINYPMLSVLARSLLGIPASLCTSQRIFSATGRILEERRQNLGDDIVDDILFIRNFKKILL</sequence>
<keyword evidence="4" id="KW-0862">Zinc</keyword>
<dbReference type="EMBL" id="CAJNRF010017151">
    <property type="protein sequence ID" value="CAF2224075.1"/>
    <property type="molecule type" value="Genomic_DNA"/>
</dbReference>
<evidence type="ECO:0000313" key="7">
    <source>
        <dbReference type="EMBL" id="CAF2224075.1"/>
    </source>
</evidence>
<keyword evidence="5" id="KW-0539">Nucleus</keyword>
<evidence type="ECO:0000256" key="5">
    <source>
        <dbReference type="ARBA" id="ARBA00023242"/>
    </source>
</evidence>
<protein>
    <recommendedName>
        <fullName evidence="6">HAT C-terminal dimerisation domain-containing protein</fullName>
    </recommendedName>
</protein>
<accession>A0A816ZNZ3</accession>
<evidence type="ECO:0000256" key="4">
    <source>
        <dbReference type="ARBA" id="ARBA00022833"/>
    </source>
</evidence>
<dbReference type="AlphaFoldDB" id="A0A816ZNZ3"/>
<evidence type="ECO:0000259" key="6">
    <source>
        <dbReference type="Pfam" id="PF05699"/>
    </source>
</evidence>
<comment type="caution">
    <text evidence="7">The sequence shown here is derived from an EMBL/GenBank/DDBJ whole genome shotgun (WGS) entry which is preliminary data.</text>
</comment>
<evidence type="ECO:0000256" key="1">
    <source>
        <dbReference type="ARBA" id="ARBA00004123"/>
    </source>
</evidence>
<gene>
    <name evidence="7" type="ORF">WKI299_LOCUS35673</name>
</gene>
<comment type="subcellular location">
    <subcellularLocation>
        <location evidence="1">Nucleus</location>
    </subcellularLocation>
</comment>
<dbReference type="GO" id="GO:0046983">
    <property type="term" value="F:protein dimerization activity"/>
    <property type="evidence" value="ECO:0007669"/>
    <property type="project" value="InterPro"/>
</dbReference>
<organism evidence="7 8">
    <name type="scientific">Rotaria magnacalcarata</name>
    <dbReference type="NCBI Taxonomy" id="392030"/>
    <lineage>
        <taxon>Eukaryota</taxon>
        <taxon>Metazoa</taxon>
        <taxon>Spiralia</taxon>
        <taxon>Gnathifera</taxon>
        <taxon>Rotifera</taxon>
        <taxon>Eurotatoria</taxon>
        <taxon>Bdelloidea</taxon>
        <taxon>Philodinida</taxon>
        <taxon>Philodinidae</taxon>
        <taxon>Rotaria</taxon>
    </lineage>
</organism>
<evidence type="ECO:0000256" key="2">
    <source>
        <dbReference type="ARBA" id="ARBA00022723"/>
    </source>
</evidence>
<dbReference type="GO" id="GO:0008270">
    <property type="term" value="F:zinc ion binding"/>
    <property type="evidence" value="ECO:0007669"/>
    <property type="project" value="UniProtKB-KW"/>
</dbReference>
<dbReference type="SUPFAM" id="SSF53098">
    <property type="entry name" value="Ribonuclease H-like"/>
    <property type="match status" value="1"/>
</dbReference>